<protein>
    <submittedName>
        <fullName evidence="1">Uncharacterized protein</fullName>
    </submittedName>
</protein>
<evidence type="ECO:0000313" key="1">
    <source>
        <dbReference type="EMBL" id="BDI33411.1"/>
    </source>
</evidence>
<dbReference type="KEGG" id="ccot:CCAX7_54620"/>
<dbReference type="RefSeq" id="WP_119324840.1">
    <property type="nucleotide sequence ID" value="NZ_AP025739.1"/>
</dbReference>
<accession>A0A402D5U6</accession>
<dbReference type="EMBL" id="AP025739">
    <property type="protein sequence ID" value="BDI33411.1"/>
    <property type="molecule type" value="Genomic_DNA"/>
</dbReference>
<sequence length="206" mass="22526">MDTGYPDASDFRKFLLGAGQRIPDDLDVETKIFSAITEWEDGTGFAPFLADDTTVGSRSFDPPRTSRDLDLGAGLVELTSLTVAGTPFVLGRDFYAYPQNALAKGKPITYLRFYSRPGSSIMQSIVVTGKWGFTTALRANVRNAILCKAALLSAPELEFSITNGVAVAEDIKFASGNFKPIGTLIEEWRRIFKETLHGGGYRRISV</sequence>
<dbReference type="AlphaFoldDB" id="A0A402D5U6"/>
<proteinExistence type="predicted"/>
<dbReference type="OrthoDB" id="9944884at2"/>
<dbReference type="Proteomes" id="UP000287394">
    <property type="component" value="Chromosome"/>
</dbReference>
<name>A0A402D5U6_9BACT</name>
<reference evidence="1 2" key="1">
    <citation type="journal article" date="2019" name="Int. J. Syst. Evol. Microbiol.">
        <title>Capsulimonas corticalis gen. nov., sp. nov., an aerobic capsulated bacterium, of a novel bacterial order, Capsulimonadales ord. nov., of the class Armatimonadia of the phylum Armatimonadetes.</title>
        <authorList>
            <person name="Li J."/>
            <person name="Kudo C."/>
            <person name="Tonouchi A."/>
        </authorList>
    </citation>
    <scope>NUCLEOTIDE SEQUENCE [LARGE SCALE GENOMIC DNA]</scope>
    <source>
        <strain evidence="1 2">AX-7</strain>
    </source>
</reference>
<keyword evidence="2" id="KW-1185">Reference proteome</keyword>
<evidence type="ECO:0000313" key="2">
    <source>
        <dbReference type="Proteomes" id="UP000287394"/>
    </source>
</evidence>
<gene>
    <name evidence="1" type="ORF">CCAX7_54620</name>
</gene>
<organism evidence="1 2">
    <name type="scientific">Capsulimonas corticalis</name>
    <dbReference type="NCBI Taxonomy" id="2219043"/>
    <lineage>
        <taxon>Bacteria</taxon>
        <taxon>Bacillati</taxon>
        <taxon>Armatimonadota</taxon>
        <taxon>Armatimonadia</taxon>
        <taxon>Capsulimonadales</taxon>
        <taxon>Capsulimonadaceae</taxon>
        <taxon>Capsulimonas</taxon>
    </lineage>
</organism>